<keyword evidence="2 10" id="KW-0723">Serine/threonine-protein kinase</keyword>
<keyword evidence="8" id="KW-1133">Transmembrane helix</keyword>
<keyword evidence="8" id="KW-0812">Transmembrane</keyword>
<gene>
    <name evidence="10" type="ORF">ETD83_02455</name>
</gene>
<evidence type="ECO:0000313" key="11">
    <source>
        <dbReference type="Proteomes" id="UP000309174"/>
    </source>
</evidence>
<evidence type="ECO:0000256" key="1">
    <source>
        <dbReference type="ARBA" id="ARBA00012513"/>
    </source>
</evidence>
<accession>A0A5C4JJN0</accession>
<dbReference type="GO" id="GO:0005524">
    <property type="term" value="F:ATP binding"/>
    <property type="evidence" value="ECO:0007669"/>
    <property type="project" value="UniProtKB-UniRule"/>
</dbReference>
<dbReference type="InterPro" id="IPR008271">
    <property type="entry name" value="Ser/Thr_kinase_AS"/>
</dbReference>
<evidence type="ECO:0000256" key="6">
    <source>
        <dbReference type="ARBA" id="ARBA00022840"/>
    </source>
</evidence>
<comment type="caution">
    <text evidence="10">The sequence shown here is derived from an EMBL/GenBank/DDBJ whole genome shotgun (WGS) entry which is preliminary data.</text>
</comment>
<evidence type="ECO:0000256" key="2">
    <source>
        <dbReference type="ARBA" id="ARBA00022527"/>
    </source>
</evidence>
<dbReference type="PANTHER" id="PTHR43289">
    <property type="entry name" value="MITOGEN-ACTIVATED PROTEIN KINASE KINASE KINASE 20-RELATED"/>
    <property type="match status" value="1"/>
</dbReference>
<dbReference type="Pfam" id="PF13424">
    <property type="entry name" value="TPR_12"/>
    <property type="match status" value="1"/>
</dbReference>
<dbReference type="SMART" id="SM00220">
    <property type="entry name" value="S_TKc"/>
    <property type="match status" value="2"/>
</dbReference>
<sequence length="968" mass="102691">MDQGRLLGDRYRLDVLLGQGGMGSVWLAHDVVLGRNVAIKKVAHPPGLDDGEQDVLNARTFREARASARLRHPGIVSVYDVLEVSGQTWIVSELIDGRSLRDVLTERGPLPPSQVTEVARQLLEALRHAHDAGLVHRDIKPGNVLLSDTGRAVLIDFGTAHIELTSMTAQAGPVLGSPAFLPPELMEGEQAGPASDLWSLGATLYMAVEGRSPYERHSAIATVTAALTEPVPPPRNAGPLARVLEGLLRRDPAQRPSAGEALSMLDEAINAPDSGPPLPTPRATVTPLTAEDASEIGPYTLIGRLGQGGTGVVYKARDGDDRDVAVRLSRRDTRWRLDPDARNVQGSGLARVLDTGVFEGRAYLVNEFVDGLSLRDYVERRGPMSGGQLERLAVGTATALTALHRAGVVHRNLKPANVLLGRDGPRVVDYGIGPPDEEPGTLFGAPGYMAPELFQGGAPSPATDVFAWAVTMVFAATGRRLFGGTGTTEIVQGTLHDEPDLAGVPEGPLREVLTACLAKDPSRRPATADLVRNLLVGRRKARPVVAGRADLDLPPVWSADSAAAPPPGSARSAKTRISLWSPGSTVPVALLAAALVLLLAVQAEAEQVEFAGVIAGLVIGAVAVCGAAFVTVRGAVRWLRARRALAPPGDDVARARDLIARGLYAEAETVLTDVVKDGRPAAPEVYGNLAVALLGLGRHSEAERLLSETLRPGSRGAETIDLVVGSRLAANLAAVRHEAGFPEAVDQLEEALAASESLADSGARTVPVRSNLSAALHDAGRLEEAEEHASTALRDAVDEGGDRSPAALRARANLAAVRRDLGHPAEAVDLLQRTFKDAKRVLGRRHPQTLTIQASLAALLHETGEHRAAAKLLRDVVDRRTKAFGTAHPATLQARTNLGFLHLAQQDVTAAREDFRRVLADGDGAGDADAVLTRAHDGLSQALLALPWPRSSRVRLRRASVTMARWRR</sequence>
<dbReference type="Pfam" id="PF13374">
    <property type="entry name" value="TPR_10"/>
    <property type="match status" value="1"/>
</dbReference>
<dbReference type="Gene3D" id="1.10.510.10">
    <property type="entry name" value="Transferase(Phosphotransferase) domain 1"/>
    <property type="match status" value="2"/>
</dbReference>
<reference evidence="10 11" key="1">
    <citation type="submission" date="2019-05" db="EMBL/GenBank/DDBJ databases">
        <title>Draft genome sequence of Actinomadura sp. 14C53.</title>
        <authorList>
            <person name="Saricaoglu S."/>
            <person name="Isik K."/>
        </authorList>
    </citation>
    <scope>NUCLEOTIDE SEQUENCE [LARGE SCALE GENOMIC DNA]</scope>
    <source>
        <strain evidence="10 11">14C53</strain>
    </source>
</reference>
<keyword evidence="6 7" id="KW-0067">ATP-binding</keyword>
<feature type="binding site" evidence="7">
    <location>
        <position position="41"/>
    </location>
    <ligand>
        <name>ATP</name>
        <dbReference type="ChEBI" id="CHEBI:30616"/>
    </ligand>
</feature>
<protein>
    <recommendedName>
        <fullName evidence="1">non-specific serine/threonine protein kinase</fullName>
        <ecNumber evidence="1">2.7.11.1</ecNumber>
    </recommendedName>
</protein>
<dbReference type="SUPFAM" id="SSF48452">
    <property type="entry name" value="TPR-like"/>
    <property type="match status" value="3"/>
</dbReference>
<evidence type="ECO:0000259" key="9">
    <source>
        <dbReference type="PROSITE" id="PS50011"/>
    </source>
</evidence>
<proteinExistence type="predicted"/>
<dbReference type="PROSITE" id="PS00108">
    <property type="entry name" value="PROTEIN_KINASE_ST"/>
    <property type="match status" value="1"/>
</dbReference>
<dbReference type="InterPro" id="IPR000719">
    <property type="entry name" value="Prot_kinase_dom"/>
</dbReference>
<dbReference type="CDD" id="cd14014">
    <property type="entry name" value="STKc_PknB_like"/>
    <property type="match status" value="2"/>
</dbReference>
<keyword evidence="3" id="KW-0808">Transferase</keyword>
<evidence type="ECO:0000256" key="3">
    <source>
        <dbReference type="ARBA" id="ARBA00022679"/>
    </source>
</evidence>
<dbReference type="OrthoDB" id="3679634at2"/>
<dbReference type="Pfam" id="PF13432">
    <property type="entry name" value="TPR_16"/>
    <property type="match status" value="1"/>
</dbReference>
<evidence type="ECO:0000256" key="4">
    <source>
        <dbReference type="ARBA" id="ARBA00022741"/>
    </source>
</evidence>
<dbReference type="Gene3D" id="3.30.200.20">
    <property type="entry name" value="Phosphorylase Kinase, domain 1"/>
    <property type="match status" value="2"/>
</dbReference>
<dbReference type="InterPro" id="IPR011990">
    <property type="entry name" value="TPR-like_helical_dom_sf"/>
</dbReference>
<dbReference type="Proteomes" id="UP000309174">
    <property type="component" value="Unassembled WGS sequence"/>
</dbReference>
<evidence type="ECO:0000256" key="7">
    <source>
        <dbReference type="PROSITE-ProRule" id="PRU10141"/>
    </source>
</evidence>
<keyword evidence="5 10" id="KW-0418">Kinase</keyword>
<organism evidence="10 11">
    <name type="scientific">Actinomadura soli</name>
    <dbReference type="NCBI Taxonomy" id="2508997"/>
    <lineage>
        <taxon>Bacteria</taxon>
        <taxon>Bacillati</taxon>
        <taxon>Actinomycetota</taxon>
        <taxon>Actinomycetes</taxon>
        <taxon>Streptosporangiales</taxon>
        <taxon>Thermomonosporaceae</taxon>
        <taxon>Actinomadura</taxon>
    </lineage>
</organism>
<dbReference type="GO" id="GO:0004674">
    <property type="term" value="F:protein serine/threonine kinase activity"/>
    <property type="evidence" value="ECO:0007669"/>
    <property type="project" value="UniProtKB-KW"/>
</dbReference>
<dbReference type="PROSITE" id="PS00107">
    <property type="entry name" value="PROTEIN_KINASE_ATP"/>
    <property type="match status" value="1"/>
</dbReference>
<dbReference type="PROSITE" id="PS50011">
    <property type="entry name" value="PROTEIN_KINASE_DOM"/>
    <property type="match status" value="2"/>
</dbReference>
<dbReference type="AlphaFoldDB" id="A0A5C4JJN0"/>
<evidence type="ECO:0000313" key="10">
    <source>
        <dbReference type="EMBL" id="TMR07019.1"/>
    </source>
</evidence>
<evidence type="ECO:0000256" key="8">
    <source>
        <dbReference type="SAM" id="Phobius"/>
    </source>
</evidence>
<dbReference type="SUPFAM" id="SSF56112">
    <property type="entry name" value="Protein kinase-like (PK-like)"/>
    <property type="match status" value="2"/>
</dbReference>
<name>A0A5C4JJN0_9ACTN</name>
<dbReference type="RefSeq" id="WP_138643390.1">
    <property type="nucleotide sequence ID" value="NZ_VCKW01000006.1"/>
</dbReference>
<feature type="transmembrane region" description="Helical" evidence="8">
    <location>
        <begin position="613"/>
        <end position="636"/>
    </location>
</feature>
<keyword evidence="8" id="KW-0472">Membrane</keyword>
<evidence type="ECO:0000256" key="5">
    <source>
        <dbReference type="ARBA" id="ARBA00022777"/>
    </source>
</evidence>
<dbReference type="InterPro" id="IPR011009">
    <property type="entry name" value="Kinase-like_dom_sf"/>
</dbReference>
<dbReference type="EC" id="2.7.11.1" evidence="1"/>
<dbReference type="InterPro" id="IPR017441">
    <property type="entry name" value="Protein_kinase_ATP_BS"/>
</dbReference>
<feature type="domain" description="Protein kinase" evidence="9">
    <location>
        <begin position="299"/>
        <end position="536"/>
    </location>
</feature>
<feature type="transmembrane region" description="Helical" evidence="8">
    <location>
        <begin position="579"/>
        <end position="601"/>
    </location>
</feature>
<dbReference type="Pfam" id="PF00069">
    <property type="entry name" value="Pkinase"/>
    <property type="match status" value="2"/>
</dbReference>
<dbReference type="EMBL" id="VCKW01000006">
    <property type="protein sequence ID" value="TMR07019.1"/>
    <property type="molecule type" value="Genomic_DNA"/>
</dbReference>
<keyword evidence="4 7" id="KW-0547">Nucleotide-binding</keyword>
<feature type="domain" description="Protein kinase" evidence="9">
    <location>
        <begin position="11"/>
        <end position="269"/>
    </location>
</feature>
<dbReference type="PANTHER" id="PTHR43289:SF6">
    <property type="entry name" value="SERINE_THREONINE-PROTEIN KINASE NEKL-3"/>
    <property type="match status" value="1"/>
</dbReference>
<dbReference type="Gene3D" id="1.25.40.10">
    <property type="entry name" value="Tetratricopeptide repeat domain"/>
    <property type="match status" value="2"/>
</dbReference>
<keyword evidence="11" id="KW-1185">Reference proteome</keyword>